<dbReference type="AlphaFoldDB" id="A0A6J1Z3Z3"/>
<name>A0A6J1Z3Z3_ACIJB</name>
<keyword evidence="2" id="KW-0812">Transmembrane</keyword>
<gene>
    <name evidence="4" type="primary">TSBP1</name>
</gene>
<organism evidence="3 4">
    <name type="scientific">Acinonyx jubatus</name>
    <name type="common">Cheetah</name>
    <dbReference type="NCBI Taxonomy" id="32536"/>
    <lineage>
        <taxon>Eukaryota</taxon>
        <taxon>Metazoa</taxon>
        <taxon>Chordata</taxon>
        <taxon>Craniata</taxon>
        <taxon>Vertebrata</taxon>
        <taxon>Euteleostomi</taxon>
        <taxon>Mammalia</taxon>
        <taxon>Eutheria</taxon>
        <taxon>Laurasiatheria</taxon>
        <taxon>Carnivora</taxon>
        <taxon>Feliformia</taxon>
        <taxon>Felidae</taxon>
        <taxon>Felinae</taxon>
        <taxon>Acinonyx</taxon>
    </lineage>
</organism>
<proteinExistence type="predicted"/>
<evidence type="ECO:0000313" key="4">
    <source>
        <dbReference type="RefSeq" id="XP_026912202.1"/>
    </source>
</evidence>
<reference evidence="4" key="1">
    <citation type="submission" date="2025-08" db="UniProtKB">
        <authorList>
            <consortium name="RefSeq"/>
        </authorList>
    </citation>
    <scope>IDENTIFICATION</scope>
    <source>
        <tissue evidence="4">Blood</tissue>
    </source>
</reference>
<feature type="region of interest" description="Disordered" evidence="1">
    <location>
        <begin position="103"/>
        <end position="123"/>
    </location>
</feature>
<dbReference type="CTD" id="10665"/>
<dbReference type="GeneID" id="106983471"/>
<dbReference type="InterPro" id="IPR038754">
    <property type="entry name" value="TSBP1"/>
</dbReference>
<feature type="transmembrane region" description="Helical" evidence="2">
    <location>
        <begin position="6"/>
        <end position="24"/>
    </location>
</feature>
<dbReference type="RefSeq" id="XP_026912202.1">
    <property type="nucleotide sequence ID" value="XM_027056401.2"/>
</dbReference>
<dbReference type="PANTHER" id="PTHR14368">
    <property type="entry name" value="TESTIS-EXPRESSED BASIC PROTEIN 1"/>
    <property type="match status" value="1"/>
</dbReference>
<evidence type="ECO:0000256" key="2">
    <source>
        <dbReference type="SAM" id="Phobius"/>
    </source>
</evidence>
<accession>A0A6J1Z3Z3</accession>
<keyword evidence="2" id="KW-1133">Transmembrane helix</keyword>
<evidence type="ECO:0000313" key="3">
    <source>
        <dbReference type="Proteomes" id="UP001652583"/>
    </source>
</evidence>
<dbReference type="Proteomes" id="UP001652583">
    <property type="component" value="Chromosome B2"/>
</dbReference>
<keyword evidence="3" id="KW-1185">Reference proteome</keyword>
<dbReference type="PANTHER" id="PTHR14368:SF7">
    <property type="entry name" value="TESTIS-EXPRESSED BASIC PROTEIN 1"/>
    <property type="match status" value="1"/>
</dbReference>
<dbReference type="KEGG" id="aju:106983471"/>
<evidence type="ECO:0000256" key="1">
    <source>
        <dbReference type="SAM" id="MobiDB-lite"/>
    </source>
</evidence>
<sequence>MAVLEITLAVILTLLGLVILAILLTRWTRRKQNEIDVSRYSSEQSAGLLDYEDGRDFPSQRSKRGRGFRHLYSTESDTSYDDRALSQSSIALVQGSMSNTKAFKATSEPLSGSAGPINSPQEE</sequence>
<keyword evidence="2" id="KW-0472">Membrane</keyword>
<protein>
    <submittedName>
        <fullName evidence="4">Testis-expressed basic protein 1</fullName>
    </submittedName>
</protein>